<evidence type="ECO:0000259" key="2">
    <source>
        <dbReference type="Pfam" id="PF20700"/>
    </source>
</evidence>
<dbReference type="OrthoDB" id="7698403at2759"/>
<dbReference type="AlphaFoldDB" id="A0A8S3PW65"/>
<keyword evidence="4" id="KW-1185">Reference proteome</keyword>
<sequence>MGKAREGLIRYFNKDKDIADEAYERNQPHNDHNYNKIYREPEQTVIVEEGLIVEEKVLSAREQPWRSGGRLLSWIPCSNLVCRYINHVPTGKGHNRIWDFNTKLASAMIHAGIGERQVNSLLSELNIPHVSTWTVLARQNEAVEVKGHQKCNDIKVKSKKRADRDRSRFNEHFDRKRQMLELPFTNTRNTAFVSALDTTYSVKVELKRIKEKLKEKNINSGNFKFQHSKKDEEISDLKEELKSIKTSLDSHVIQIKELQEELEKFKATPEDLDMFNLHWRNEFLKSENLSIMEACNKERRQHHLVKCKFDEDYEEIVANHPKYVNLAFDYEQLQRTVGQQYTESLKNWKEEIEQLKKKNEQQDLVIKRYQQQQQLQNQLKLIQQQQQWNQQPQHWNPQPQQWTQQQDEYHQGHFNHRRNNRHDRKEHGGRFY</sequence>
<evidence type="ECO:0000313" key="4">
    <source>
        <dbReference type="Proteomes" id="UP000683360"/>
    </source>
</evidence>
<keyword evidence="1" id="KW-0175">Coiled coil</keyword>
<protein>
    <recommendedName>
        <fullName evidence="2">Mutator-like transposase domain-containing protein</fullName>
    </recommendedName>
</protein>
<evidence type="ECO:0000256" key="1">
    <source>
        <dbReference type="SAM" id="Coils"/>
    </source>
</evidence>
<accession>A0A8S3PW65</accession>
<feature type="coiled-coil region" evidence="1">
    <location>
        <begin position="338"/>
        <end position="372"/>
    </location>
</feature>
<feature type="coiled-coil region" evidence="1">
    <location>
        <begin position="227"/>
        <end position="268"/>
    </location>
</feature>
<dbReference type="EMBL" id="CAJPWZ010000153">
    <property type="protein sequence ID" value="CAG2187061.1"/>
    <property type="molecule type" value="Genomic_DNA"/>
</dbReference>
<gene>
    <name evidence="3" type="ORF">MEDL_2549</name>
</gene>
<name>A0A8S3PW65_MYTED</name>
<dbReference type="InterPro" id="IPR049012">
    <property type="entry name" value="Mutator_transp_dom"/>
</dbReference>
<organism evidence="3 4">
    <name type="scientific">Mytilus edulis</name>
    <name type="common">Blue mussel</name>
    <dbReference type="NCBI Taxonomy" id="6550"/>
    <lineage>
        <taxon>Eukaryota</taxon>
        <taxon>Metazoa</taxon>
        <taxon>Spiralia</taxon>
        <taxon>Lophotrochozoa</taxon>
        <taxon>Mollusca</taxon>
        <taxon>Bivalvia</taxon>
        <taxon>Autobranchia</taxon>
        <taxon>Pteriomorphia</taxon>
        <taxon>Mytilida</taxon>
        <taxon>Mytiloidea</taxon>
        <taxon>Mytilidae</taxon>
        <taxon>Mytilinae</taxon>
        <taxon>Mytilus</taxon>
    </lineage>
</organism>
<comment type="caution">
    <text evidence="3">The sequence shown here is derived from an EMBL/GenBank/DDBJ whole genome shotgun (WGS) entry which is preliminary data.</text>
</comment>
<proteinExistence type="predicted"/>
<dbReference type="Pfam" id="PF20700">
    <property type="entry name" value="Mutator"/>
    <property type="match status" value="1"/>
</dbReference>
<evidence type="ECO:0000313" key="3">
    <source>
        <dbReference type="EMBL" id="CAG2187061.1"/>
    </source>
</evidence>
<feature type="domain" description="Mutator-like transposase" evidence="2">
    <location>
        <begin position="71"/>
        <end position="145"/>
    </location>
</feature>
<reference evidence="3" key="1">
    <citation type="submission" date="2021-03" db="EMBL/GenBank/DDBJ databases">
        <authorList>
            <person name="Bekaert M."/>
        </authorList>
    </citation>
    <scope>NUCLEOTIDE SEQUENCE</scope>
</reference>
<dbReference type="Proteomes" id="UP000683360">
    <property type="component" value="Unassembled WGS sequence"/>
</dbReference>